<evidence type="ECO:0000313" key="2">
    <source>
        <dbReference type="Proteomes" id="UP000198517"/>
    </source>
</evidence>
<name>A0A1G6Y7C6_9FLAO</name>
<gene>
    <name evidence="1" type="ORF">SAMN05421544_10155</name>
</gene>
<accession>A0A1G6Y7C6</accession>
<dbReference type="EMBL" id="FNAS01000001">
    <property type="protein sequence ID" value="SDD86171.1"/>
    <property type="molecule type" value="Genomic_DNA"/>
</dbReference>
<dbReference type="AlphaFoldDB" id="A0A1G6Y7C6"/>
<sequence length="164" mass="18259">MKKILILIILGVAVSSCRKENVPSQKIEQVLNIYVKNSTGKDLLNPKDSTNYISVSAVDLNADIDGVQVPLNIMQNDSIYFLQYIAGARRILKDSLSKDEKTYSSDIVLSFNKNVNQQLVSTTDTLGLEYFWSPSMFRLSDVKLNNVSLKKGKSGNPTEVVIVK</sequence>
<reference evidence="1 2" key="1">
    <citation type="submission" date="2016-10" db="EMBL/GenBank/DDBJ databases">
        <authorList>
            <person name="de Groot N.N."/>
        </authorList>
    </citation>
    <scope>NUCLEOTIDE SEQUENCE [LARGE SCALE GENOMIC DNA]</scope>
    <source>
        <strain evidence="1 2">DSM 24015</strain>
    </source>
</reference>
<dbReference type="PROSITE" id="PS51257">
    <property type="entry name" value="PROKAR_LIPOPROTEIN"/>
    <property type="match status" value="1"/>
</dbReference>
<keyword evidence="2" id="KW-1185">Reference proteome</keyword>
<organism evidence="1 2">
    <name type="scientific">Riemerella columbipharyngis</name>
    <dbReference type="NCBI Taxonomy" id="1071918"/>
    <lineage>
        <taxon>Bacteria</taxon>
        <taxon>Pseudomonadati</taxon>
        <taxon>Bacteroidota</taxon>
        <taxon>Flavobacteriia</taxon>
        <taxon>Flavobacteriales</taxon>
        <taxon>Weeksellaceae</taxon>
        <taxon>Riemerella</taxon>
    </lineage>
</organism>
<dbReference type="Proteomes" id="UP000198517">
    <property type="component" value="Unassembled WGS sequence"/>
</dbReference>
<proteinExistence type="predicted"/>
<protein>
    <submittedName>
        <fullName evidence="1">Uncharacterized protein</fullName>
    </submittedName>
</protein>
<dbReference type="RefSeq" id="WP_092735512.1">
    <property type="nucleotide sequence ID" value="NZ_FNAS01000001.1"/>
</dbReference>
<evidence type="ECO:0000313" key="1">
    <source>
        <dbReference type="EMBL" id="SDD86171.1"/>
    </source>
</evidence>
<dbReference type="OrthoDB" id="1271311at2"/>
<dbReference type="STRING" id="1071918.SAMN05421544_10155"/>